<dbReference type="InterPro" id="IPR003140">
    <property type="entry name" value="PLipase/COase/thioEstase"/>
</dbReference>
<dbReference type="RefSeq" id="WP_159990855.1">
    <property type="nucleotide sequence ID" value="NZ_CP047165.1"/>
</dbReference>
<gene>
    <name evidence="2" type="ORF">F9B74_03760</name>
</gene>
<organism evidence="2 3">
    <name type="scientific">Pelistega ratti</name>
    <dbReference type="NCBI Taxonomy" id="2652177"/>
    <lineage>
        <taxon>Bacteria</taxon>
        <taxon>Pseudomonadati</taxon>
        <taxon>Pseudomonadota</taxon>
        <taxon>Betaproteobacteria</taxon>
        <taxon>Burkholderiales</taxon>
        <taxon>Alcaligenaceae</taxon>
        <taxon>Pelistega</taxon>
    </lineage>
</organism>
<dbReference type="AlphaFoldDB" id="A0A6L9Y502"/>
<accession>A0A6L9Y502</accession>
<feature type="domain" description="Phospholipase/carboxylesterase/thioesterase" evidence="1">
    <location>
        <begin position="76"/>
        <end position="205"/>
    </location>
</feature>
<dbReference type="Gene3D" id="3.40.50.1820">
    <property type="entry name" value="alpha/beta hydrolase"/>
    <property type="match status" value="1"/>
</dbReference>
<protein>
    <recommendedName>
        <fullName evidence="1">Phospholipase/carboxylesterase/thioesterase domain-containing protein</fullName>
    </recommendedName>
</protein>
<evidence type="ECO:0000313" key="2">
    <source>
        <dbReference type="EMBL" id="NEN75443.1"/>
    </source>
</evidence>
<keyword evidence="3" id="KW-1185">Reference proteome</keyword>
<sequence length="235" mass="26093">MSVFTIERALQPQGGGIAQLFFIFTDQVDTQEMDGFCQTIAKTFPSAGIVVAIPSNALLHYTHIQQKINLSEEDLKAFVSTHQQDIQGFIKSFQSHFQIEPNATALIGIGQMGSLVLELSKLEEPLAGRILSFGARFAELPEEALSLNQTIHFLHAKNDTLVDSQYAIDAHEKLAQLEGDATIDIANNVSNSFNDVLVKQMINRLLTCVPLRYWKEAQQAQVLDTQPATEKDLIH</sequence>
<dbReference type="GO" id="GO:0016787">
    <property type="term" value="F:hydrolase activity"/>
    <property type="evidence" value="ECO:0007669"/>
    <property type="project" value="InterPro"/>
</dbReference>
<comment type="caution">
    <text evidence="2">The sequence shown here is derived from an EMBL/GenBank/DDBJ whole genome shotgun (WGS) entry which is preliminary data.</text>
</comment>
<dbReference type="Pfam" id="PF02230">
    <property type="entry name" value="Abhydrolase_2"/>
    <property type="match status" value="1"/>
</dbReference>
<dbReference type="SUPFAM" id="SSF53474">
    <property type="entry name" value="alpha/beta-Hydrolases"/>
    <property type="match status" value="1"/>
</dbReference>
<dbReference type="EMBL" id="JAAGYR010000005">
    <property type="protein sequence ID" value="NEN75443.1"/>
    <property type="molecule type" value="Genomic_DNA"/>
</dbReference>
<evidence type="ECO:0000313" key="3">
    <source>
        <dbReference type="Proteomes" id="UP000477651"/>
    </source>
</evidence>
<dbReference type="InterPro" id="IPR029058">
    <property type="entry name" value="AB_hydrolase_fold"/>
</dbReference>
<reference evidence="2 3" key="1">
    <citation type="submission" date="2020-02" db="EMBL/GenBank/DDBJ databases">
        <title>Pelistega sp. NLN82 were isolated from wild rodents of the Hainan Island.</title>
        <authorList>
            <person name="Niu N."/>
            <person name="Zhou J."/>
        </authorList>
    </citation>
    <scope>NUCLEOTIDE SEQUENCE [LARGE SCALE GENOMIC DNA]</scope>
    <source>
        <strain evidence="2 3">NLN82</strain>
    </source>
</reference>
<dbReference type="Proteomes" id="UP000477651">
    <property type="component" value="Unassembled WGS sequence"/>
</dbReference>
<name>A0A6L9Y502_9BURK</name>
<proteinExistence type="predicted"/>
<evidence type="ECO:0000259" key="1">
    <source>
        <dbReference type="Pfam" id="PF02230"/>
    </source>
</evidence>